<feature type="region of interest" description="Disordered" evidence="1">
    <location>
        <begin position="180"/>
        <end position="201"/>
    </location>
</feature>
<name>A0A840E3C6_9BACT</name>
<dbReference type="SUPFAM" id="SSF48452">
    <property type="entry name" value="TPR-like"/>
    <property type="match status" value="1"/>
</dbReference>
<keyword evidence="2" id="KW-0812">Transmembrane</keyword>
<proteinExistence type="predicted"/>
<feature type="transmembrane region" description="Helical" evidence="2">
    <location>
        <begin position="211"/>
        <end position="233"/>
    </location>
</feature>
<evidence type="ECO:0000256" key="1">
    <source>
        <dbReference type="SAM" id="MobiDB-lite"/>
    </source>
</evidence>
<reference evidence="3 4" key="1">
    <citation type="submission" date="2020-08" db="EMBL/GenBank/DDBJ databases">
        <title>Genomic Encyclopedia of Type Strains, Phase IV (KMG-IV): sequencing the most valuable type-strain genomes for metagenomic binning, comparative biology and taxonomic classification.</title>
        <authorList>
            <person name="Goeker M."/>
        </authorList>
    </citation>
    <scope>NUCLEOTIDE SEQUENCE [LARGE SCALE GENOMIC DNA]</scope>
    <source>
        <strain evidence="3 4">DSM 105137</strain>
    </source>
</reference>
<dbReference type="EMBL" id="JACIFF010000005">
    <property type="protein sequence ID" value="MBB4079590.1"/>
    <property type="molecule type" value="Genomic_DNA"/>
</dbReference>
<evidence type="ECO:0000313" key="4">
    <source>
        <dbReference type="Proteomes" id="UP000576209"/>
    </source>
</evidence>
<dbReference type="Gene3D" id="1.25.40.10">
    <property type="entry name" value="Tetratricopeptide repeat domain"/>
    <property type="match status" value="1"/>
</dbReference>
<organism evidence="3 4">
    <name type="scientific">Neolewinella aquimaris</name>
    <dbReference type="NCBI Taxonomy" id="1835722"/>
    <lineage>
        <taxon>Bacteria</taxon>
        <taxon>Pseudomonadati</taxon>
        <taxon>Bacteroidota</taxon>
        <taxon>Saprospiria</taxon>
        <taxon>Saprospirales</taxon>
        <taxon>Lewinellaceae</taxon>
        <taxon>Neolewinella</taxon>
    </lineage>
</organism>
<accession>A0A840E3C6</accession>
<evidence type="ECO:0000256" key="2">
    <source>
        <dbReference type="SAM" id="Phobius"/>
    </source>
</evidence>
<keyword evidence="2" id="KW-0472">Membrane</keyword>
<gene>
    <name evidence="3" type="ORF">GGR28_002215</name>
</gene>
<dbReference type="Proteomes" id="UP000576209">
    <property type="component" value="Unassembled WGS sequence"/>
</dbReference>
<evidence type="ECO:0000313" key="3">
    <source>
        <dbReference type="EMBL" id="MBB4079590.1"/>
    </source>
</evidence>
<keyword evidence="2" id="KW-1133">Transmembrane helix</keyword>
<protein>
    <submittedName>
        <fullName evidence="3">Tetratricopeptide (TPR) repeat protein</fullName>
    </submittedName>
</protein>
<sequence>MQDGHFLTQLIQHYSDYREEYLMWAKEDGHARAEALVNYRRALVAWYEASIDEDDPYRGELLPYVTAIARVYFGKDNPTDRPIGHFPRTVKLSVEGQELLRRFQGSGTECRELLLLADYHRLSDAALSRAFSGDETGEPIADRVLHCRADLEQQISDASLLWPDVVTVAGRLDLIETLEREESRRTELSAPAPPPTAASEVKLSPRYRPSLSLPAPGMVVAAVVFGIFLWLMYDTFGQQTPDELYTEYFTPYPNVFTDVPPETEGESDLQRILYDYDRGDYHTAYEELLPTADAYPAAPLYLGVSALALGDPARAREWFERVDPLGPYADAAEWYRALALMGTGDTGTARVQLEAIGMQAGHPYASAARNLLREW</sequence>
<dbReference type="InterPro" id="IPR011990">
    <property type="entry name" value="TPR-like_helical_dom_sf"/>
</dbReference>
<keyword evidence="4" id="KW-1185">Reference proteome</keyword>
<dbReference type="AlphaFoldDB" id="A0A840E3C6"/>
<comment type="caution">
    <text evidence="3">The sequence shown here is derived from an EMBL/GenBank/DDBJ whole genome shotgun (WGS) entry which is preliminary data.</text>
</comment>
<dbReference type="RefSeq" id="WP_183495829.1">
    <property type="nucleotide sequence ID" value="NZ_JACIFF010000005.1"/>
</dbReference>